<evidence type="ECO:0000313" key="2">
    <source>
        <dbReference type="Proteomes" id="UP000032633"/>
    </source>
</evidence>
<protein>
    <submittedName>
        <fullName evidence="1">Uncharacterized protein</fullName>
    </submittedName>
</protein>
<dbReference type="EMBL" id="CP011058">
    <property type="protein sequence ID" value="AJY74632.1"/>
    <property type="molecule type" value="Genomic_DNA"/>
</dbReference>
<dbReference type="HOGENOM" id="CLU_2736191_0_0_9"/>
<proteinExistence type="predicted"/>
<reference evidence="1 2" key="1">
    <citation type="journal article" date="2015" name="J. Biotechnol.">
        <title>Complete genome sequence of Paenibacillus beijingensis 7188(T) (=DSM 24997(T)), a novel rhizobacterium from jujube garden soil.</title>
        <authorList>
            <person name="Kwak Y."/>
            <person name="Shin J.H."/>
        </authorList>
    </citation>
    <scope>NUCLEOTIDE SEQUENCE [LARGE SCALE GENOMIC DNA]</scope>
    <source>
        <strain evidence="1 2">DSM 24997</strain>
    </source>
</reference>
<gene>
    <name evidence="1" type="ORF">VN24_08640</name>
</gene>
<dbReference type="PATRIC" id="fig|1126833.4.peg.1906"/>
<organism evidence="1 2">
    <name type="scientific">Paenibacillus beijingensis</name>
    <dbReference type="NCBI Taxonomy" id="1126833"/>
    <lineage>
        <taxon>Bacteria</taxon>
        <taxon>Bacillati</taxon>
        <taxon>Bacillota</taxon>
        <taxon>Bacilli</taxon>
        <taxon>Bacillales</taxon>
        <taxon>Paenibacillaceae</taxon>
        <taxon>Paenibacillus</taxon>
    </lineage>
</organism>
<sequence>MRSASAQPLQKAKNEPIKGLSLAGSFVFIALHEEVIVEKDAFAHLFSFYFSTSLKFLRICFFCRPHLPFRR</sequence>
<name>A0A0D5NI50_9BACL</name>
<accession>A0A0D5NI50</accession>
<dbReference type="AlphaFoldDB" id="A0A0D5NI50"/>
<keyword evidence="2" id="KW-1185">Reference proteome</keyword>
<evidence type="ECO:0000313" key="1">
    <source>
        <dbReference type="EMBL" id="AJY74632.1"/>
    </source>
</evidence>
<dbReference type="KEGG" id="pbj:VN24_08640"/>
<reference evidence="2" key="2">
    <citation type="submission" date="2015-03" db="EMBL/GenBank/DDBJ databases">
        <title>Genome sequence of Paenibacillus beijingensis strain DSM 24997T.</title>
        <authorList>
            <person name="Kwak Y."/>
            <person name="Shin J.-H."/>
        </authorList>
    </citation>
    <scope>NUCLEOTIDE SEQUENCE [LARGE SCALE GENOMIC DNA]</scope>
    <source>
        <strain evidence="2">DSM 24997</strain>
    </source>
</reference>
<dbReference type="Proteomes" id="UP000032633">
    <property type="component" value="Chromosome"/>
</dbReference>